<dbReference type="EMBL" id="MAIC01000015">
    <property type="protein sequence ID" value="OPB74343.1"/>
    <property type="molecule type" value="Genomic_DNA"/>
</dbReference>
<protein>
    <recommendedName>
        <fullName evidence="3">DUF1905 domain-containing protein</fullName>
    </recommendedName>
</protein>
<dbReference type="SUPFAM" id="SSF141694">
    <property type="entry name" value="AF2212/PG0164-like"/>
    <property type="match status" value="1"/>
</dbReference>
<dbReference type="RefSeq" id="WP_078403443.1">
    <property type="nucleotide sequence ID" value="NZ_CP016377.1"/>
</dbReference>
<sequence>MTPTEQHNFTAQLEIIGINPFVFLPPHVLEAMLKHSERYKGKIPIKGTVNDVDYIQTLVKYSGEWRLYINMTMLKNSPKRIGEILDISIEVDHEERKIEAHPKLLAALEESPEALNIFNQLRPSSRNEIIKYISYLKTEQSIDNNVTKAINFLLGKGRFVGRDKPDLKLIKNP</sequence>
<evidence type="ECO:0000313" key="1">
    <source>
        <dbReference type="EMBL" id="OPB74343.1"/>
    </source>
</evidence>
<comment type="caution">
    <text evidence="1">The sequence shown here is derived from an EMBL/GenBank/DDBJ whole genome shotgun (WGS) entry which is preliminary data.</text>
</comment>
<dbReference type="Proteomes" id="UP000190816">
    <property type="component" value="Unassembled WGS sequence"/>
</dbReference>
<dbReference type="Pfam" id="PF13376">
    <property type="entry name" value="OmdA"/>
    <property type="match status" value="1"/>
</dbReference>
<proteinExistence type="predicted"/>
<organism evidence="1 2">
    <name type="scientific">Elizabethkingia ursingii</name>
    <dbReference type="NCBI Taxonomy" id="1756150"/>
    <lineage>
        <taxon>Bacteria</taxon>
        <taxon>Pseudomonadati</taxon>
        <taxon>Bacteroidota</taxon>
        <taxon>Flavobacteriia</taxon>
        <taxon>Flavobacteriales</taxon>
        <taxon>Weeksellaceae</taxon>
        <taxon>Elizabethkingia</taxon>
    </lineage>
</organism>
<evidence type="ECO:0000313" key="2">
    <source>
        <dbReference type="Proteomes" id="UP000190816"/>
    </source>
</evidence>
<accession>A0AAJ3NBF2</accession>
<name>A0AAJ3NBF2_9FLAO</name>
<gene>
    <name evidence="1" type="ORF">BAY32_08375</name>
</gene>
<dbReference type="AlphaFoldDB" id="A0AAJ3NBF2"/>
<dbReference type="KEGG" id="ego:BBD34_11815"/>
<evidence type="ECO:0008006" key="3">
    <source>
        <dbReference type="Google" id="ProtNLM"/>
    </source>
</evidence>
<reference evidence="1 2" key="1">
    <citation type="submission" date="2016-06" db="EMBL/GenBank/DDBJ databases">
        <authorList>
            <person name="Nicholson A.C."/>
        </authorList>
    </citation>
    <scope>NUCLEOTIDE SEQUENCE [LARGE SCALE GENOMIC DNA]</scope>
    <source>
        <strain evidence="1 2">G4123</strain>
    </source>
</reference>